<dbReference type="SUPFAM" id="SSF53756">
    <property type="entry name" value="UDP-Glycosyltransferase/glycogen phosphorylase"/>
    <property type="match status" value="1"/>
</dbReference>
<dbReference type="FunFam" id="3.40.50.2000:FF:000124">
    <property type="entry name" value="Glycosyltransferase"/>
    <property type="match status" value="1"/>
</dbReference>
<evidence type="ECO:0000313" key="6">
    <source>
        <dbReference type="EMBL" id="QXJ78679.1"/>
    </source>
</evidence>
<comment type="similarity">
    <text evidence="1 4">Belongs to the UDP-glycosyltransferase family.</text>
</comment>
<dbReference type="GO" id="GO:0035251">
    <property type="term" value="F:UDP-glucosyltransferase activity"/>
    <property type="evidence" value="ECO:0007669"/>
    <property type="project" value="InterPro"/>
</dbReference>
<evidence type="ECO:0000256" key="4">
    <source>
        <dbReference type="RuleBase" id="RU003718"/>
    </source>
</evidence>
<accession>A0A8F5DNN1</accession>
<dbReference type="EMBL" id="MW429492">
    <property type="protein sequence ID" value="QXJ78679.1"/>
    <property type="molecule type" value="mRNA"/>
</dbReference>
<proteinExistence type="evidence at transcript level"/>
<evidence type="ECO:0000256" key="3">
    <source>
        <dbReference type="ARBA" id="ARBA00022679"/>
    </source>
</evidence>
<sequence>MSKTTADSKCLSPHIALIPSAGMGHLLPFLRIASMLLSRNCTVTLITAKPIVSAAESTHISAFLSQHPQVKHVEFQTIQSHNPTADDPFFLQYESITLSAHLLYPLLSSSSPPFSAIFADFIVASSITPMAAELGIPSYIICTTSIKFFCLIAYLPVLVTDPAKLGNSSTELIIPGLTPFPVSSVPPPFKNPNHLFTRCLVLNAKEFSKAKGIIVNSVDFLEKETLEEIKNGGVLENSLPSFLPIGPLASFEIRKDKGDYMSWLDNQPEESVVYVSFGSRTAISRDQIREVSKGLERSGHRFLWVVKSTTIDKEDKDELKDLLGGSFLERTMNKGMAVKGWVSQEEILAHPSIGAFVSHCGWNSVIEAARQGVPMVAWPQHGDQRVNAEIVEKAGLGIWERNWGWSYEADLVCGEEIGEKIREVMEDEKLRDKAKKVWEEARKATKIGGKSEKVLKELLELLQ</sequence>
<dbReference type="PROSITE" id="PS00375">
    <property type="entry name" value="UDPGT"/>
    <property type="match status" value="1"/>
</dbReference>
<dbReference type="CDD" id="cd03784">
    <property type="entry name" value="GT1_Gtf-like"/>
    <property type="match status" value="1"/>
</dbReference>
<name>A0A8F5DNN1_MORAL</name>
<evidence type="ECO:0000256" key="1">
    <source>
        <dbReference type="ARBA" id="ARBA00009995"/>
    </source>
</evidence>
<dbReference type="PANTHER" id="PTHR48048">
    <property type="entry name" value="GLYCOSYLTRANSFERASE"/>
    <property type="match status" value="1"/>
</dbReference>
<dbReference type="Pfam" id="PF00201">
    <property type="entry name" value="UDPGT"/>
    <property type="match status" value="1"/>
</dbReference>
<evidence type="ECO:0000256" key="5">
    <source>
        <dbReference type="RuleBase" id="RU362057"/>
    </source>
</evidence>
<dbReference type="InterPro" id="IPR002213">
    <property type="entry name" value="UDP_glucos_trans"/>
</dbReference>
<dbReference type="PANTHER" id="PTHR48048:SF76">
    <property type="entry name" value="UDP-GLYCOSYLTRANSFERASE 708D1-LIKE"/>
    <property type="match status" value="1"/>
</dbReference>
<keyword evidence="3 4" id="KW-0808">Transferase</keyword>
<dbReference type="EC" id="2.4.1.-" evidence="5"/>
<reference evidence="6" key="1">
    <citation type="journal article" date="2021" name="Adv. Synth. Catal.">
        <title>Biocatalytic Application of a Membrane#Bound Coumarin C#Glucosyltransferase in the Synthesis of Coumarin and Benzofuran C#Glucosides.</title>
        <authorList>
            <person name="Chen D."/>
            <person name="Fan S."/>
            <person name="Yang Z."/>
            <person name="Dai J."/>
        </authorList>
    </citation>
    <scope>NUCLEOTIDE SEQUENCE</scope>
</reference>
<dbReference type="Gene3D" id="3.40.50.2000">
    <property type="entry name" value="Glycogen Phosphorylase B"/>
    <property type="match status" value="2"/>
</dbReference>
<keyword evidence="2 4" id="KW-0328">Glycosyltransferase</keyword>
<organism evidence="6">
    <name type="scientific">Morus alba</name>
    <name type="common">White mulberry</name>
    <dbReference type="NCBI Taxonomy" id="3498"/>
    <lineage>
        <taxon>Eukaryota</taxon>
        <taxon>Viridiplantae</taxon>
        <taxon>Streptophyta</taxon>
        <taxon>Embryophyta</taxon>
        <taxon>Tracheophyta</taxon>
        <taxon>Spermatophyta</taxon>
        <taxon>Magnoliopsida</taxon>
        <taxon>eudicotyledons</taxon>
        <taxon>Gunneridae</taxon>
        <taxon>Pentapetalae</taxon>
        <taxon>rosids</taxon>
        <taxon>fabids</taxon>
        <taxon>Rosales</taxon>
        <taxon>Moraceae</taxon>
        <taxon>Moreae</taxon>
        <taxon>Morus</taxon>
    </lineage>
</organism>
<protein>
    <recommendedName>
        <fullName evidence="5">Glycosyltransferase</fullName>
        <ecNumber evidence="5">2.4.1.-</ecNumber>
    </recommendedName>
</protein>
<evidence type="ECO:0000256" key="2">
    <source>
        <dbReference type="ARBA" id="ARBA00022676"/>
    </source>
</evidence>
<dbReference type="InterPro" id="IPR035595">
    <property type="entry name" value="UDP_glycos_trans_CS"/>
</dbReference>
<dbReference type="InterPro" id="IPR050481">
    <property type="entry name" value="UDP-glycosyltransf_plant"/>
</dbReference>
<dbReference type="AlphaFoldDB" id="A0A8F5DNN1"/>